<accession>A0A532V309</accession>
<gene>
    <name evidence="1" type="ORF">CEE37_02905</name>
</gene>
<evidence type="ECO:0000313" key="2">
    <source>
        <dbReference type="Proteomes" id="UP000319619"/>
    </source>
</evidence>
<sequence>MEILVLLMDEFGDDKWQFDHMDQVSEDLIQRGYTEQEINTAFYWLYNRFGWEDATPPYSLHIDDATGSSYRVLHPQEQRLITPESYGFLLQLSYLKLISPRDIEEVIERVAMLDLKSATVDEIKPIIQSILFEENNMWGNKYKGLNLSQKGETYH</sequence>
<dbReference type="Pfam" id="PF04361">
    <property type="entry name" value="DUF494"/>
    <property type="match status" value="1"/>
</dbReference>
<dbReference type="InterPro" id="IPR007456">
    <property type="entry name" value="Smg"/>
</dbReference>
<comment type="caution">
    <text evidence="1">The sequence shown here is derived from an EMBL/GenBank/DDBJ whole genome shotgun (WGS) entry which is preliminary data.</text>
</comment>
<dbReference type="Proteomes" id="UP000319619">
    <property type="component" value="Unassembled WGS sequence"/>
</dbReference>
<dbReference type="EMBL" id="NJBN01000002">
    <property type="protein sequence ID" value="TKJ41528.1"/>
    <property type="molecule type" value="Genomic_DNA"/>
</dbReference>
<organism evidence="1 2">
    <name type="scientific">candidate division LCP-89 bacterium B3_LCP</name>
    <dbReference type="NCBI Taxonomy" id="2012998"/>
    <lineage>
        <taxon>Bacteria</taxon>
        <taxon>Pseudomonadati</taxon>
        <taxon>Bacteria division LCP-89</taxon>
    </lineage>
</organism>
<reference evidence="1 2" key="1">
    <citation type="submission" date="2017-06" db="EMBL/GenBank/DDBJ databases">
        <title>Novel microbial phyla capable of carbon fixation and sulfur reduction in deep-sea sediments.</title>
        <authorList>
            <person name="Huang J."/>
            <person name="Baker B."/>
            <person name="Wang Y."/>
        </authorList>
    </citation>
    <scope>NUCLEOTIDE SEQUENCE [LARGE SCALE GENOMIC DNA]</scope>
    <source>
        <strain evidence="1">B3_LCP</strain>
    </source>
</reference>
<name>A0A532V309_UNCL8</name>
<dbReference type="AlphaFoldDB" id="A0A532V309"/>
<evidence type="ECO:0008006" key="3">
    <source>
        <dbReference type="Google" id="ProtNLM"/>
    </source>
</evidence>
<proteinExistence type="predicted"/>
<protein>
    <recommendedName>
        <fullName evidence="3">DUF494 domain-containing protein</fullName>
    </recommendedName>
</protein>
<evidence type="ECO:0000313" key="1">
    <source>
        <dbReference type="EMBL" id="TKJ41528.1"/>
    </source>
</evidence>